<comment type="caution">
    <text evidence="2">The sequence shown here is derived from an EMBL/GenBank/DDBJ whole genome shotgun (WGS) entry which is preliminary data.</text>
</comment>
<dbReference type="Proteomes" id="UP001217485">
    <property type="component" value="Unassembled WGS sequence"/>
</dbReference>
<evidence type="ECO:0000256" key="1">
    <source>
        <dbReference type="SAM" id="MobiDB-lite"/>
    </source>
</evidence>
<proteinExistence type="predicted"/>
<protein>
    <submittedName>
        <fullName evidence="2">Uncharacterized protein</fullName>
    </submittedName>
</protein>
<keyword evidence="3" id="KW-1185">Reference proteome</keyword>
<dbReference type="EMBL" id="JAQNDK010000004">
    <property type="protein sequence ID" value="MDC0682493.1"/>
    <property type="molecule type" value="Genomic_DNA"/>
</dbReference>
<dbReference type="RefSeq" id="WP_272101787.1">
    <property type="nucleotide sequence ID" value="NZ_JAQNDK010000004.1"/>
</dbReference>
<accession>A0ABT5CA38</accession>
<feature type="compositionally biased region" description="Basic residues" evidence="1">
    <location>
        <begin position="19"/>
        <end position="28"/>
    </location>
</feature>
<gene>
    <name evidence="2" type="ORF">POL72_32485</name>
</gene>
<reference evidence="2 3" key="1">
    <citation type="submission" date="2023-01" db="EMBL/GenBank/DDBJ databases">
        <title>Minimal conservation of predation-associated metabolite biosynthetic gene clusters underscores biosynthetic potential of Myxococcota including descriptions for ten novel species: Archangium lansinium sp. nov., Myxococcus landrumus sp. nov., Nannocystis bai.</title>
        <authorList>
            <person name="Ahearne A."/>
            <person name="Stevens C."/>
            <person name="Dowd S."/>
        </authorList>
    </citation>
    <scope>NUCLEOTIDE SEQUENCE [LARGE SCALE GENOMIC DNA]</scope>
    <source>
        <strain evidence="2 3">WIWO2</strain>
    </source>
</reference>
<evidence type="ECO:0000313" key="3">
    <source>
        <dbReference type="Proteomes" id="UP001217485"/>
    </source>
</evidence>
<sequence length="44" mass="4961">MPDEQLRAAAQAGEDHLAPRRRVMRARPSRATMSSRYADLPPAR</sequence>
<organism evidence="2 3">
    <name type="scientific">Sorangium atrum</name>
    <dbReference type="NCBI Taxonomy" id="2995308"/>
    <lineage>
        <taxon>Bacteria</taxon>
        <taxon>Pseudomonadati</taxon>
        <taxon>Myxococcota</taxon>
        <taxon>Polyangia</taxon>
        <taxon>Polyangiales</taxon>
        <taxon>Polyangiaceae</taxon>
        <taxon>Sorangium</taxon>
    </lineage>
</organism>
<name>A0ABT5CA38_9BACT</name>
<feature type="region of interest" description="Disordered" evidence="1">
    <location>
        <begin position="1"/>
        <end position="44"/>
    </location>
</feature>
<evidence type="ECO:0000313" key="2">
    <source>
        <dbReference type="EMBL" id="MDC0682493.1"/>
    </source>
</evidence>